<feature type="binding site" evidence="5">
    <location>
        <begin position="93"/>
        <end position="95"/>
    </location>
    <ligand>
        <name>biotin</name>
        <dbReference type="ChEBI" id="CHEBI:57586"/>
    </ligand>
</feature>
<comment type="similarity">
    <text evidence="5">Belongs to the biotin--protein ligase family.</text>
</comment>
<comment type="caution">
    <text evidence="7">The sequence shown here is derived from an EMBL/GenBank/DDBJ whole genome shotgun (WGS) entry which is preliminary data.</text>
</comment>
<evidence type="ECO:0000313" key="7">
    <source>
        <dbReference type="EMBL" id="PNU00949.1"/>
    </source>
</evidence>
<dbReference type="InterPro" id="IPR036388">
    <property type="entry name" value="WH-like_DNA-bd_sf"/>
</dbReference>
<organism evidence="7 8">
    <name type="scientific">Clostridium thermosuccinogenes</name>
    <dbReference type="NCBI Taxonomy" id="84032"/>
    <lineage>
        <taxon>Bacteria</taxon>
        <taxon>Bacillati</taxon>
        <taxon>Bacillota</taxon>
        <taxon>Clostridia</taxon>
        <taxon>Eubacteriales</taxon>
        <taxon>Clostridiaceae</taxon>
        <taxon>Clostridium</taxon>
    </lineage>
</organism>
<evidence type="ECO:0000256" key="2">
    <source>
        <dbReference type="ARBA" id="ARBA00022741"/>
    </source>
</evidence>
<keyword evidence="4 5" id="KW-0092">Biotin</keyword>
<dbReference type="SUPFAM" id="SSF46785">
    <property type="entry name" value="Winged helix' DNA-binding domain"/>
    <property type="match status" value="1"/>
</dbReference>
<keyword evidence="5" id="KW-0805">Transcription regulation</keyword>
<dbReference type="GO" id="GO:0003677">
    <property type="term" value="F:DNA binding"/>
    <property type="evidence" value="ECO:0007669"/>
    <property type="project" value="UniProtKB-UniRule"/>
</dbReference>
<dbReference type="EMBL" id="NIOJ01000005">
    <property type="protein sequence ID" value="PNU00949.1"/>
    <property type="molecule type" value="Genomic_DNA"/>
</dbReference>
<keyword evidence="2 5" id="KW-0547">Nucleotide-binding</keyword>
<keyword evidence="1 5" id="KW-0436">Ligase</keyword>
<dbReference type="InterPro" id="IPR004143">
    <property type="entry name" value="BPL_LPL_catalytic"/>
</dbReference>
<dbReference type="SUPFAM" id="SSF50037">
    <property type="entry name" value="C-terminal domain of transcriptional repressors"/>
    <property type="match status" value="1"/>
</dbReference>
<dbReference type="InterPro" id="IPR004408">
    <property type="entry name" value="Biotin_CoA_COase_ligase"/>
</dbReference>
<keyword evidence="5" id="KW-0804">Transcription</keyword>
<dbReference type="GO" id="GO:0006355">
    <property type="term" value="P:regulation of DNA-templated transcription"/>
    <property type="evidence" value="ECO:0007669"/>
    <property type="project" value="UniProtKB-UniRule"/>
</dbReference>
<dbReference type="OrthoDB" id="9807064at2"/>
<feature type="DNA-binding region" description="H-T-H motif" evidence="5">
    <location>
        <begin position="22"/>
        <end position="41"/>
    </location>
</feature>
<dbReference type="AlphaFoldDB" id="A0A2K2FK46"/>
<evidence type="ECO:0000259" key="6">
    <source>
        <dbReference type="PROSITE" id="PS51733"/>
    </source>
</evidence>
<proteinExistence type="inferred from homology"/>
<keyword evidence="3 5" id="KW-0067">ATP-binding</keyword>
<dbReference type="NCBIfam" id="TIGR00121">
    <property type="entry name" value="birA_ligase"/>
    <property type="match status" value="1"/>
</dbReference>
<dbReference type="Pfam" id="PF03099">
    <property type="entry name" value="BPL_LplA_LipB"/>
    <property type="match status" value="1"/>
</dbReference>
<name>A0A2K2FK46_9CLOT</name>
<dbReference type="Gene3D" id="1.10.10.10">
    <property type="entry name" value="Winged helix-like DNA-binding domain superfamily/Winged helix DNA-binding domain"/>
    <property type="match status" value="1"/>
</dbReference>
<dbReference type="GO" id="GO:0005737">
    <property type="term" value="C:cytoplasm"/>
    <property type="evidence" value="ECO:0007669"/>
    <property type="project" value="TreeGrafter"/>
</dbReference>
<dbReference type="GO" id="GO:0016740">
    <property type="term" value="F:transferase activity"/>
    <property type="evidence" value="ECO:0007669"/>
    <property type="project" value="UniProtKB-ARBA"/>
</dbReference>
<evidence type="ECO:0000256" key="5">
    <source>
        <dbReference type="HAMAP-Rule" id="MF_00978"/>
    </source>
</evidence>
<dbReference type="PANTHER" id="PTHR12835:SF5">
    <property type="entry name" value="BIOTIN--PROTEIN LIGASE"/>
    <property type="match status" value="1"/>
</dbReference>
<dbReference type="CDD" id="cd16442">
    <property type="entry name" value="BPL"/>
    <property type="match status" value="1"/>
</dbReference>
<protein>
    <recommendedName>
        <fullName evidence="5">Bifunctional ligase/repressor BirA</fullName>
    </recommendedName>
    <alternativeName>
        <fullName evidence="5">Biotin--[acetyl-CoA-carboxylase] ligase</fullName>
        <ecNumber evidence="5">6.3.4.15</ecNumber>
    </alternativeName>
    <alternativeName>
        <fullName evidence="5">Biotin--protein ligase</fullName>
    </alternativeName>
    <alternativeName>
        <fullName evidence="5">Biotin-[acetyl-CoA carboxylase] synthetase</fullName>
    </alternativeName>
</protein>
<dbReference type="SUPFAM" id="SSF55681">
    <property type="entry name" value="Class II aaRS and biotin synthetases"/>
    <property type="match status" value="1"/>
</dbReference>
<evidence type="ECO:0000313" key="8">
    <source>
        <dbReference type="Proteomes" id="UP000236151"/>
    </source>
</evidence>
<evidence type="ECO:0000256" key="1">
    <source>
        <dbReference type="ARBA" id="ARBA00022598"/>
    </source>
</evidence>
<dbReference type="Gene3D" id="3.30.930.10">
    <property type="entry name" value="Bira Bifunctional Protein, Domain 2"/>
    <property type="match status" value="1"/>
</dbReference>
<feature type="binding site" evidence="5">
    <location>
        <begin position="121"/>
        <end position="123"/>
    </location>
    <ligand>
        <name>biotin</name>
        <dbReference type="ChEBI" id="CHEBI:57586"/>
    </ligand>
</feature>
<dbReference type="PROSITE" id="PS51733">
    <property type="entry name" value="BPL_LPL_CATALYTIC"/>
    <property type="match status" value="1"/>
</dbReference>
<keyword evidence="8" id="KW-1185">Reference proteome</keyword>
<dbReference type="Gene3D" id="2.30.30.100">
    <property type="match status" value="1"/>
</dbReference>
<dbReference type="InterPro" id="IPR003142">
    <property type="entry name" value="BPL_C"/>
</dbReference>
<dbReference type="Pfam" id="PF02237">
    <property type="entry name" value="BPL_C"/>
    <property type="match status" value="1"/>
</dbReference>
<dbReference type="InterPro" id="IPR045864">
    <property type="entry name" value="aa-tRNA-synth_II/BPL/LPL"/>
</dbReference>
<sequence length="343" mass="37997">MSDMKEKVLQALKENTQEYVSGEALSELMGVSRTAVWKYISELKKEGYVIESSPKKGYRIMPVYDMLNEYEIRWGLKTKIIGRDIRYFNEIDSTNNYAKKIAYEGCDEGTVVVADCQTAGRGRLGRAWDSAGGKGIWMSVVLKPSIAPENVQIITLAASVAVARAIAGTCGIRTGIKWPNDIVLDGKKVCGILTEMNSEMERVNFLVLGIGINVNHEEGDFPDEIKDRATSLKCYADSGREASKKEGHGSVFPRSQIIGRILLELEEMYSKINKGFTDEIIDEWRSYSATLGRKVKITGRDGEYEGTAKDVTRDGKLVVDCTDGITREVVSGEVSVRGLMGYV</sequence>
<dbReference type="HAMAP" id="MF_00978">
    <property type="entry name" value="Bifunct_BirA"/>
    <property type="match status" value="1"/>
</dbReference>
<dbReference type="InterPro" id="IPR008988">
    <property type="entry name" value="Transcriptional_repressor_C"/>
</dbReference>
<dbReference type="EC" id="6.3.4.15" evidence="5"/>
<dbReference type="InterPro" id="IPR036390">
    <property type="entry name" value="WH_DNA-bd_sf"/>
</dbReference>
<dbReference type="GO" id="GO:0004077">
    <property type="term" value="F:biotin--[biotin carboxyl-carrier protein] ligase activity"/>
    <property type="evidence" value="ECO:0007669"/>
    <property type="project" value="UniProtKB-UniRule"/>
</dbReference>
<feature type="domain" description="BPL/LPL catalytic" evidence="6">
    <location>
        <begin position="70"/>
        <end position="273"/>
    </location>
</feature>
<comment type="catalytic activity">
    <reaction evidence="5">
        <text>biotin + L-lysyl-[protein] + ATP = N(6)-biotinyl-L-lysyl-[protein] + AMP + diphosphate + H(+)</text>
        <dbReference type="Rhea" id="RHEA:11756"/>
        <dbReference type="Rhea" id="RHEA-COMP:9752"/>
        <dbReference type="Rhea" id="RHEA-COMP:10505"/>
        <dbReference type="ChEBI" id="CHEBI:15378"/>
        <dbReference type="ChEBI" id="CHEBI:29969"/>
        <dbReference type="ChEBI" id="CHEBI:30616"/>
        <dbReference type="ChEBI" id="CHEBI:33019"/>
        <dbReference type="ChEBI" id="CHEBI:57586"/>
        <dbReference type="ChEBI" id="CHEBI:83144"/>
        <dbReference type="ChEBI" id="CHEBI:456215"/>
        <dbReference type="EC" id="6.3.4.15"/>
    </reaction>
</comment>
<keyword evidence="5" id="KW-0678">Repressor</keyword>
<dbReference type="PANTHER" id="PTHR12835">
    <property type="entry name" value="BIOTIN PROTEIN LIGASE"/>
    <property type="match status" value="1"/>
</dbReference>
<evidence type="ECO:0000256" key="4">
    <source>
        <dbReference type="ARBA" id="ARBA00023267"/>
    </source>
</evidence>
<dbReference type="KEGG" id="cthd:CDO33_00925"/>
<evidence type="ECO:0000256" key="3">
    <source>
        <dbReference type="ARBA" id="ARBA00022840"/>
    </source>
</evidence>
<accession>A0A2K2FK46</accession>
<dbReference type="Pfam" id="PF08279">
    <property type="entry name" value="HTH_11"/>
    <property type="match status" value="1"/>
</dbReference>
<dbReference type="RefSeq" id="WP_103080331.1">
    <property type="nucleotide sequence ID" value="NZ_CP021850.1"/>
</dbReference>
<dbReference type="Proteomes" id="UP000236151">
    <property type="component" value="Unassembled WGS sequence"/>
</dbReference>
<keyword evidence="5" id="KW-0238">DNA-binding</keyword>
<dbReference type="GO" id="GO:0009249">
    <property type="term" value="P:protein lipoylation"/>
    <property type="evidence" value="ECO:0007669"/>
    <property type="project" value="UniProtKB-ARBA"/>
</dbReference>
<dbReference type="InterPro" id="IPR013196">
    <property type="entry name" value="HTH_11"/>
</dbReference>
<feature type="binding site" evidence="5">
    <location>
        <position position="117"/>
    </location>
    <ligand>
        <name>biotin</name>
        <dbReference type="ChEBI" id="CHEBI:57586"/>
    </ligand>
</feature>
<reference evidence="7 8" key="1">
    <citation type="submission" date="2017-06" db="EMBL/GenBank/DDBJ databases">
        <title>Investigating the central metabolism of Clostridium thermosuccinogenes.</title>
        <authorList>
            <person name="Koendjbiharie J.G."/>
            <person name="van Kranenburg R."/>
        </authorList>
    </citation>
    <scope>NUCLEOTIDE SEQUENCE [LARGE SCALE GENOMIC DNA]</scope>
    <source>
        <strain evidence="7 8">DSM 5806</strain>
    </source>
</reference>
<feature type="binding site" evidence="5">
    <location>
        <position position="188"/>
    </location>
    <ligand>
        <name>biotin</name>
        <dbReference type="ChEBI" id="CHEBI:57586"/>
    </ligand>
</feature>
<dbReference type="InterPro" id="IPR030855">
    <property type="entry name" value="Bifunct_BirA"/>
</dbReference>
<comment type="function">
    <text evidence="5">Acts both as a biotin--[acetyl-CoA-carboxylase] ligase and a repressor.</text>
</comment>
<gene>
    <name evidence="5" type="primary">birA</name>
    <name evidence="7" type="ORF">CDQ84_03455</name>
</gene>
<dbReference type="GO" id="GO:0005524">
    <property type="term" value="F:ATP binding"/>
    <property type="evidence" value="ECO:0007669"/>
    <property type="project" value="UniProtKB-UniRule"/>
</dbReference>